<gene>
    <name evidence="2" type="ORF">PMAA_033400</name>
</gene>
<feature type="compositionally biased region" description="Polar residues" evidence="1">
    <location>
        <begin position="30"/>
        <end position="41"/>
    </location>
</feature>
<feature type="compositionally biased region" description="Basic and acidic residues" evidence="1">
    <location>
        <begin position="55"/>
        <end position="75"/>
    </location>
</feature>
<name>B6Q5Z4_TALMQ</name>
<proteinExistence type="predicted"/>
<dbReference type="HOGENOM" id="CLU_101460_0_0_1"/>
<reference evidence="3" key="1">
    <citation type="journal article" date="2015" name="Genome Announc.">
        <title>Genome sequence of the AIDS-associated pathogen Penicillium marneffei (ATCC18224) and its near taxonomic relative Talaromyces stipitatus (ATCC10500).</title>
        <authorList>
            <person name="Nierman W.C."/>
            <person name="Fedorova-Abrams N.D."/>
            <person name="Andrianopoulos A."/>
        </authorList>
    </citation>
    <scope>NUCLEOTIDE SEQUENCE [LARGE SCALE GENOMIC DNA]</scope>
    <source>
        <strain evidence="3">ATCC 18224 / CBS 334.59 / QM 7333</strain>
    </source>
</reference>
<sequence length="239" mass="27119">MARFTAYDSELQTIMNYPNVRGLFGPSPTKPRQTEAQPQLSESFELCAELEKWAKLREPQSDDNKSKAPKRDRVASPELEDASFPASPHKKQKTEAEDTDAITLEQDSYSFWDAMLWGSSCPGITESFASSPKSVAQVVPEVAKNVFDGEFPVLQQQSIPESWNFTIWEDEDAGTDDCSLVGRPVHWVPEYSDENKENEYPEFDVVMEDPNSASESQENQYPEEQSQLRRIILGELQQN</sequence>
<dbReference type="PhylomeDB" id="B6Q5Z4"/>
<dbReference type="Proteomes" id="UP000001294">
    <property type="component" value="Unassembled WGS sequence"/>
</dbReference>
<feature type="region of interest" description="Disordered" evidence="1">
    <location>
        <begin position="55"/>
        <end position="100"/>
    </location>
</feature>
<keyword evidence="3" id="KW-1185">Reference proteome</keyword>
<feature type="region of interest" description="Disordered" evidence="1">
    <location>
        <begin position="18"/>
        <end position="41"/>
    </location>
</feature>
<evidence type="ECO:0000256" key="1">
    <source>
        <dbReference type="SAM" id="MobiDB-lite"/>
    </source>
</evidence>
<protein>
    <submittedName>
        <fullName evidence="2">Uncharacterized protein</fullName>
    </submittedName>
</protein>
<feature type="compositionally biased region" description="Polar residues" evidence="1">
    <location>
        <begin position="211"/>
        <end position="225"/>
    </location>
</feature>
<dbReference type="AlphaFoldDB" id="B6Q5Z4"/>
<accession>B6Q5Z4</accession>
<dbReference type="EMBL" id="DS995899">
    <property type="protein sequence ID" value="EEA28533.1"/>
    <property type="molecule type" value="Genomic_DNA"/>
</dbReference>
<organism evidence="2 3">
    <name type="scientific">Talaromyces marneffei (strain ATCC 18224 / CBS 334.59 / QM 7333)</name>
    <name type="common">Penicillium marneffei</name>
    <dbReference type="NCBI Taxonomy" id="441960"/>
    <lineage>
        <taxon>Eukaryota</taxon>
        <taxon>Fungi</taxon>
        <taxon>Dikarya</taxon>
        <taxon>Ascomycota</taxon>
        <taxon>Pezizomycotina</taxon>
        <taxon>Eurotiomycetes</taxon>
        <taxon>Eurotiomycetidae</taxon>
        <taxon>Eurotiales</taxon>
        <taxon>Trichocomaceae</taxon>
        <taxon>Talaromyces</taxon>
        <taxon>Talaromyces sect. Talaromyces</taxon>
    </lineage>
</organism>
<evidence type="ECO:0000313" key="2">
    <source>
        <dbReference type="EMBL" id="EEA28533.1"/>
    </source>
</evidence>
<evidence type="ECO:0000313" key="3">
    <source>
        <dbReference type="Proteomes" id="UP000001294"/>
    </source>
</evidence>
<dbReference type="VEuPathDB" id="FungiDB:PMAA_033400"/>
<dbReference type="OrthoDB" id="4227376at2759"/>
<feature type="region of interest" description="Disordered" evidence="1">
    <location>
        <begin position="190"/>
        <end position="225"/>
    </location>
</feature>